<name>A0AAW8AR04_KLEPN</name>
<protein>
    <submittedName>
        <fullName evidence="2">Uncharacterized protein</fullName>
    </submittedName>
</protein>
<feature type="non-terminal residue" evidence="2">
    <location>
        <position position="1"/>
    </location>
</feature>
<dbReference type="Proteomes" id="UP001244490">
    <property type="component" value="Unassembled WGS sequence"/>
</dbReference>
<accession>A0AAW8AR04</accession>
<evidence type="ECO:0000313" key="3">
    <source>
        <dbReference type="Proteomes" id="UP001244490"/>
    </source>
</evidence>
<dbReference type="EMBL" id="JAUUIA010001386">
    <property type="protein sequence ID" value="MDP0971897.1"/>
    <property type="molecule type" value="Genomic_DNA"/>
</dbReference>
<evidence type="ECO:0000256" key="1">
    <source>
        <dbReference type="SAM" id="MobiDB-lite"/>
    </source>
</evidence>
<proteinExistence type="predicted"/>
<organism evidence="2 3">
    <name type="scientific">Klebsiella pneumoniae</name>
    <dbReference type="NCBI Taxonomy" id="573"/>
    <lineage>
        <taxon>Bacteria</taxon>
        <taxon>Pseudomonadati</taxon>
        <taxon>Pseudomonadota</taxon>
        <taxon>Gammaproteobacteria</taxon>
        <taxon>Enterobacterales</taxon>
        <taxon>Enterobacteriaceae</taxon>
        <taxon>Klebsiella/Raoultella group</taxon>
        <taxon>Klebsiella</taxon>
        <taxon>Klebsiella pneumoniae complex</taxon>
    </lineage>
</organism>
<reference evidence="2" key="1">
    <citation type="submission" date="2023-07" db="EMBL/GenBank/DDBJ databases">
        <authorList>
            <person name="Peng Z."/>
        </authorList>
    </citation>
    <scope>NUCLEOTIDE SEQUENCE</scope>
    <source>
        <strain evidence="2">KP219</strain>
    </source>
</reference>
<feature type="compositionally biased region" description="Acidic residues" evidence="1">
    <location>
        <begin position="68"/>
        <end position="79"/>
    </location>
</feature>
<evidence type="ECO:0000313" key="2">
    <source>
        <dbReference type="EMBL" id="MDP0971897.1"/>
    </source>
</evidence>
<dbReference type="AlphaFoldDB" id="A0AAW8AR04"/>
<feature type="region of interest" description="Disordered" evidence="1">
    <location>
        <begin position="46"/>
        <end position="79"/>
    </location>
</feature>
<comment type="caution">
    <text evidence="2">The sequence shown here is derived from an EMBL/GenBank/DDBJ whole genome shotgun (WGS) entry which is preliminary data.</text>
</comment>
<sequence>QLKFLDGSTFTTPVDSIINADLSIQLPDGTIREPRSFQYPPDIETLLGTKPTFRPPVETEGGAAVPELDPDALIDEADT</sequence>
<gene>
    <name evidence="2" type="ORF">Q6294_33730</name>
</gene>
<feature type="non-terminal residue" evidence="2">
    <location>
        <position position="79"/>
    </location>
</feature>